<comment type="similarity">
    <text evidence="1">Belongs to the bacterial solute-binding protein 5 family.</text>
</comment>
<reference evidence="5" key="1">
    <citation type="submission" date="2019-08" db="EMBL/GenBank/DDBJ databases">
        <authorList>
            <person name="Kucharzyk K."/>
            <person name="Murdoch R.W."/>
            <person name="Higgins S."/>
            <person name="Loffler F."/>
        </authorList>
    </citation>
    <scope>NUCLEOTIDE SEQUENCE</scope>
</reference>
<organism evidence="5">
    <name type="scientific">bioreactor metagenome</name>
    <dbReference type="NCBI Taxonomy" id="1076179"/>
    <lineage>
        <taxon>unclassified sequences</taxon>
        <taxon>metagenomes</taxon>
        <taxon>ecological metagenomes</taxon>
    </lineage>
</organism>
<name>A0A645BBY5_9ZZZZ</name>
<keyword evidence="2" id="KW-0813">Transport</keyword>
<dbReference type="GO" id="GO:0015833">
    <property type="term" value="P:peptide transport"/>
    <property type="evidence" value="ECO:0007669"/>
    <property type="project" value="TreeGrafter"/>
</dbReference>
<dbReference type="CDD" id="cd00995">
    <property type="entry name" value="PBP2_NikA_DppA_OppA_like"/>
    <property type="match status" value="1"/>
</dbReference>
<dbReference type="InterPro" id="IPR039424">
    <property type="entry name" value="SBP_5"/>
</dbReference>
<evidence type="ECO:0000256" key="2">
    <source>
        <dbReference type="ARBA" id="ARBA00022448"/>
    </source>
</evidence>
<dbReference type="PANTHER" id="PTHR30290:SF9">
    <property type="entry name" value="OLIGOPEPTIDE-BINDING PROTEIN APPA"/>
    <property type="match status" value="1"/>
</dbReference>
<accession>A0A645BBY5</accession>
<comment type="caution">
    <text evidence="5">The sequence shown here is derived from an EMBL/GenBank/DDBJ whole genome shotgun (WGS) entry which is preliminary data.</text>
</comment>
<protein>
    <submittedName>
        <fullName evidence="5">Glutathione-binding protein GsiB</fullName>
    </submittedName>
</protein>
<dbReference type="Pfam" id="PF00496">
    <property type="entry name" value="SBP_bac_5"/>
    <property type="match status" value="1"/>
</dbReference>
<dbReference type="Gene3D" id="3.10.105.10">
    <property type="entry name" value="Dipeptide-binding Protein, Domain 3"/>
    <property type="match status" value="1"/>
</dbReference>
<dbReference type="EMBL" id="VSSQ01017185">
    <property type="protein sequence ID" value="MPM59224.1"/>
    <property type="molecule type" value="Genomic_DNA"/>
</dbReference>
<dbReference type="SUPFAM" id="SSF53850">
    <property type="entry name" value="Periplasmic binding protein-like II"/>
    <property type="match status" value="1"/>
</dbReference>
<gene>
    <name evidence="5" type="primary">gsiB_8</name>
    <name evidence="5" type="ORF">SDC9_106064</name>
</gene>
<feature type="domain" description="Solute-binding protein family 5" evidence="4">
    <location>
        <begin position="2"/>
        <end position="169"/>
    </location>
</feature>
<proteinExistence type="inferred from homology"/>
<evidence type="ECO:0000256" key="1">
    <source>
        <dbReference type="ARBA" id="ARBA00005695"/>
    </source>
</evidence>
<evidence type="ECO:0000313" key="5">
    <source>
        <dbReference type="EMBL" id="MPM59224.1"/>
    </source>
</evidence>
<dbReference type="InterPro" id="IPR000914">
    <property type="entry name" value="SBP_5_dom"/>
</dbReference>
<sequence length="255" mass="28290">MEYIAFNCAKEPFNDVNVRKAIYYAMDKNQIVSDICNNTVDAANSAIFGSAVCTFSVDEWAAYLKKLPDYAYNIETAKEYLAKSSVPNGFDCSIVCNQSAIQNSEALLLQAALKELGINLSINKVTEDERVSIFNGGNNRDYDMIFCLWFSDFPDPAGNLNSLYPSTAGGEGGSNAAVYANSQVDTLLSQELSSSDPDERTAIMQQLLDIVTDEVPYMILDYPKVLMVTDQRVQNATFAAMYQYSLLFKEFNVTD</sequence>
<keyword evidence="3" id="KW-0732">Signal</keyword>
<dbReference type="AlphaFoldDB" id="A0A645BBY5"/>
<evidence type="ECO:0000259" key="4">
    <source>
        <dbReference type="Pfam" id="PF00496"/>
    </source>
</evidence>
<evidence type="ECO:0000256" key="3">
    <source>
        <dbReference type="ARBA" id="ARBA00022729"/>
    </source>
</evidence>
<dbReference type="PANTHER" id="PTHR30290">
    <property type="entry name" value="PERIPLASMIC BINDING COMPONENT OF ABC TRANSPORTER"/>
    <property type="match status" value="1"/>
</dbReference>
<dbReference type="GO" id="GO:1904680">
    <property type="term" value="F:peptide transmembrane transporter activity"/>
    <property type="evidence" value="ECO:0007669"/>
    <property type="project" value="TreeGrafter"/>
</dbReference>